<gene>
    <name evidence="2" type="ORF">KCH_76780</name>
</gene>
<dbReference type="OrthoDB" id="3869894at2"/>
<dbReference type="SUPFAM" id="SSF46785">
    <property type="entry name" value="Winged helix' DNA-binding domain"/>
    <property type="match status" value="1"/>
</dbReference>
<reference evidence="2 3" key="1">
    <citation type="submission" date="2014-05" db="EMBL/GenBank/DDBJ databases">
        <title>Draft Genome Sequence of Kitasatospora cheerisanensis KCTC 2395.</title>
        <authorList>
            <person name="Nam D.H."/>
        </authorList>
    </citation>
    <scope>NUCLEOTIDE SEQUENCE [LARGE SCALE GENOMIC DNA]</scope>
    <source>
        <strain evidence="2 3">KCTC 2395</strain>
    </source>
</reference>
<dbReference type="RefSeq" id="WP_035875824.1">
    <property type="nucleotide sequence ID" value="NZ_KK853998.1"/>
</dbReference>
<dbReference type="InterPro" id="IPR036388">
    <property type="entry name" value="WH-like_DNA-bd_sf"/>
</dbReference>
<dbReference type="AlphaFoldDB" id="A0A066YR20"/>
<dbReference type="InterPro" id="IPR036390">
    <property type="entry name" value="WH_DNA-bd_sf"/>
</dbReference>
<sequence>MRAERRTGPAGATPKPRPVRSAAEPELVSLLDRFGEQLAMDIATQPAAAAVDEVTVKFRPRRAAHDMAGSMGYSLTSNWFLAKVLARCIVAHRLSPVEVAVLLHMMGSQNRGQINQTQVEMANELGVARSSVNSAIGRLCELNYIRRHKKRGQYDVNPRLCFRGNGDEQNGVLALVRAEKLASEFPDTIGPDDFARES</sequence>
<dbReference type="PATRIC" id="fig|1348663.4.peg.7418"/>
<dbReference type="Proteomes" id="UP000027178">
    <property type="component" value="Unassembled WGS sequence"/>
</dbReference>
<dbReference type="eggNOG" id="ENOG50328CD">
    <property type="taxonomic scope" value="Bacteria"/>
</dbReference>
<proteinExistence type="predicted"/>
<keyword evidence="3" id="KW-1185">Reference proteome</keyword>
<evidence type="ECO:0000256" key="1">
    <source>
        <dbReference type="SAM" id="MobiDB-lite"/>
    </source>
</evidence>
<comment type="caution">
    <text evidence="2">The sequence shown here is derived from an EMBL/GenBank/DDBJ whole genome shotgun (WGS) entry which is preliminary data.</text>
</comment>
<accession>A0A066YR20</accession>
<evidence type="ECO:0000313" key="3">
    <source>
        <dbReference type="Proteomes" id="UP000027178"/>
    </source>
</evidence>
<organism evidence="2 3">
    <name type="scientific">Kitasatospora cheerisanensis KCTC 2395</name>
    <dbReference type="NCBI Taxonomy" id="1348663"/>
    <lineage>
        <taxon>Bacteria</taxon>
        <taxon>Bacillati</taxon>
        <taxon>Actinomycetota</taxon>
        <taxon>Actinomycetes</taxon>
        <taxon>Kitasatosporales</taxon>
        <taxon>Streptomycetaceae</taxon>
        <taxon>Kitasatospora</taxon>
    </lineage>
</organism>
<dbReference type="Gene3D" id="1.10.10.10">
    <property type="entry name" value="Winged helix-like DNA-binding domain superfamily/Winged helix DNA-binding domain"/>
    <property type="match status" value="1"/>
</dbReference>
<dbReference type="HOGENOM" id="CLU_1174876_0_0_11"/>
<dbReference type="Pfam" id="PF13730">
    <property type="entry name" value="HTH_36"/>
    <property type="match status" value="1"/>
</dbReference>
<protein>
    <submittedName>
        <fullName evidence="2">Uncharacterized protein</fullName>
    </submittedName>
</protein>
<feature type="region of interest" description="Disordered" evidence="1">
    <location>
        <begin position="1"/>
        <end position="22"/>
    </location>
</feature>
<dbReference type="EMBL" id="JNBY01000172">
    <property type="protein sequence ID" value="KDN80531.1"/>
    <property type="molecule type" value="Genomic_DNA"/>
</dbReference>
<name>A0A066YR20_9ACTN</name>
<evidence type="ECO:0000313" key="2">
    <source>
        <dbReference type="EMBL" id="KDN80531.1"/>
    </source>
</evidence>